<proteinExistence type="predicted"/>
<reference evidence="1" key="5">
    <citation type="journal article" date="2021" name="G3 (Bethesda)">
        <title>Aegilops tauschii genome assembly Aet v5.0 features greater sequence contiguity and improved annotation.</title>
        <authorList>
            <person name="Wang L."/>
            <person name="Zhu T."/>
            <person name="Rodriguez J.C."/>
            <person name="Deal K.R."/>
            <person name="Dubcovsky J."/>
            <person name="McGuire P.E."/>
            <person name="Lux T."/>
            <person name="Spannagl M."/>
            <person name="Mayer K.F.X."/>
            <person name="Baldrich P."/>
            <person name="Meyers B.C."/>
            <person name="Huo N."/>
            <person name="Gu Y.Q."/>
            <person name="Zhou H."/>
            <person name="Devos K.M."/>
            <person name="Bennetzen J.L."/>
            <person name="Unver T."/>
            <person name="Budak H."/>
            <person name="Gulick P.J."/>
            <person name="Galiba G."/>
            <person name="Kalapos B."/>
            <person name="Nelson D.R."/>
            <person name="Li P."/>
            <person name="You F.M."/>
            <person name="Luo M.C."/>
            <person name="Dvorak J."/>
        </authorList>
    </citation>
    <scope>NUCLEOTIDE SEQUENCE [LARGE SCALE GENOMIC DNA]</scope>
    <source>
        <strain evidence="1">cv. AL8/78</strain>
    </source>
</reference>
<protein>
    <submittedName>
        <fullName evidence="1">Uncharacterized protein</fullName>
    </submittedName>
</protein>
<dbReference type="Proteomes" id="UP000015105">
    <property type="component" value="Chromosome 2D"/>
</dbReference>
<dbReference type="AlphaFoldDB" id="A0A453C9D6"/>
<evidence type="ECO:0000313" key="1">
    <source>
        <dbReference type="EnsemblPlants" id="AET2Gv20777000.22"/>
    </source>
</evidence>
<sequence length="83" mass="9303">MVMMPQARLTISSLRCQVFLQSNSFAKFTPRAVARIMHGISSPAFPAATWAKNHFWGRYMEVDFPVVIEAAKAELVKFVGKGE</sequence>
<keyword evidence="2" id="KW-1185">Reference proteome</keyword>
<evidence type="ECO:0000313" key="2">
    <source>
        <dbReference type="Proteomes" id="UP000015105"/>
    </source>
</evidence>
<reference evidence="1" key="3">
    <citation type="journal article" date="2017" name="Nature">
        <title>Genome sequence of the progenitor of the wheat D genome Aegilops tauschii.</title>
        <authorList>
            <person name="Luo M.C."/>
            <person name="Gu Y.Q."/>
            <person name="Puiu D."/>
            <person name="Wang H."/>
            <person name="Twardziok S.O."/>
            <person name="Deal K.R."/>
            <person name="Huo N."/>
            <person name="Zhu T."/>
            <person name="Wang L."/>
            <person name="Wang Y."/>
            <person name="McGuire P.E."/>
            <person name="Liu S."/>
            <person name="Long H."/>
            <person name="Ramasamy R.K."/>
            <person name="Rodriguez J.C."/>
            <person name="Van S.L."/>
            <person name="Yuan L."/>
            <person name="Wang Z."/>
            <person name="Xia Z."/>
            <person name="Xiao L."/>
            <person name="Anderson O.D."/>
            <person name="Ouyang S."/>
            <person name="Liang Y."/>
            <person name="Zimin A.V."/>
            <person name="Pertea G."/>
            <person name="Qi P."/>
            <person name="Bennetzen J.L."/>
            <person name="Dai X."/>
            <person name="Dawson M.W."/>
            <person name="Muller H.G."/>
            <person name="Kugler K."/>
            <person name="Rivarola-Duarte L."/>
            <person name="Spannagl M."/>
            <person name="Mayer K.F.X."/>
            <person name="Lu F.H."/>
            <person name="Bevan M.W."/>
            <person name="Leroy P."/>
            <person name="Li P."/>
            <person name="You F.M."/>
            <person name="Sun Q."/>
            <person name="Liu Z."/>
            <person name="Lyons E."/>
            <person name="Wicker T."/>
            <person name="Salzberg S.L."/>
            <person name="Devos K.M."/>
            <person name="Dvorak J."/>
        </authorList>
    </citation>
    <scope>NUCLEOTIDE SEQUENCE [LARGE SCALE GENOMIC DNA]</scope>
    <source>
        <strain evidence="1">cv. AL8/78</strain>
    </source>
</reference>
<accession>A0A453C9D6</accession>
<name>A0A453C9D6_AEGTS</name>
<organism evidence="1 2">
    <name type="scientific">Aegilops tauschii subsp. strangulata</name>
    <name type="common">Goatgrass</name>
    <dbReference type="NCBI Taxonomy" id="200361"/>
    <lineage>
        <taxon>Eukaryota</taxon>
        <taxon>Viridiplantae</taxon>
        <taxon>Streptophyta</taxon>
        <taxon>Embryophyta</taxon>
        <taxon>Tracheophyta</taxon>
        <taxon>Spermatophyta</taxon>
        <taxon>Magnoliopsida</taxon>
        <taxon>Liliopsida</taxon>
        <taxon>Poales</taxon>
        <taxon>Poaceae</taxon>
        <taxon>BOP clade</taxon>
        <taxon>Pooideae</taxon>
        <taxon>Triticodae</taxon>
        <taxon>Triticeae</taxon>
        <taxon>Triticinae</taxon>
        <taxon>Aegilops</taxon>
    </lineage>
</organism>
<dbReference type="Gramene" id="AET2Gv20777000.22">
    <property type="protein sequence ID" value="AET2Gv20777000.22"/>
    <property type="gene ID" value="AET2Gv20777000"/>
</dbReference>
<reference evidence="2" key="2">
    <citation type="journal article" date="2017" name="Nat. Plants">
        <title>The Aegilops tauschii genome reveals multiple impacts of transposons.</title>
        <authorList>
            <person name="Zhao G."/>
            <person name="Zou C."/>
            <person name="Li K."/>
            <person name="Wang K."/>
            <person name="Li T."/>
            <person name="Gao L."/>
            <person name="Zhang X."/>
            <person name="Wang H."/>
            <person name="Yang Z."/>
            <person name="Liu X."/>
            <person name="Jiang W."/>
            <person name="Mao L."/>
            <person name="Kong X."/>
            <person name="Jiao Y."/>
            <person name="Jia J."/>
        </authorList>
    </citation>
    <scope>NUCLEOTIDE SEQUENCE [LARGE SCALE GENOMIC DNA]</scope>
    <source>
        <strain evidence="2">cv. AL8/78</strain>
    </source>
</reference>
<dbReference type="EnsemblPlants" id="AET2Gv20777000.22">
    <property type="protein sequence ID" value="AET2Gv20777000.22"/>
    <property type="gene ID" value="AET2Gv20777000"/>
</dbReference>
<reference evidence="2" key="1">
    <citation type="journal article" date="2014" name="Science">
        <title>Ancient hybridizations among the ancestral genomes of bread wheat.</title>
        <authorList>
            <consortium name="International Wheat Genome Sequencing Consortium,"/>
            <person name="Marcussen T."/>
            <person name="Sandve S.R."/>
            <person name="Heier L."/>
            <person name="Spannagl M."/>
            <person name="Pfeifer M."/>
            <person name="Jakobsen K.S."/>
            <person name="Wulff B.B."/>
            <person name="Steuernagel B."/>
            <person name="Mayer K.F."/>
            <person name="Olsen O.A."/>
        </authorList>
    </citation>
    <scope>NUCLEOTIDE SEQUENCE [LARGE SCALE GENOMIC DNA]</scope>
    <source>
        <strain evidence="2">cv. AL8/78</strain>
    </source>
</reference>
<reference evidence="1" key="4">
    <citation type="submission" date="2019-03" db="UniProtKB">
        <authorList>
            <consortium name="EnsemblPlants"/>
        </authorList>
    </citation>
    <scope>IDENTIFICATION</scope>
</reference>